<proteinExistence type="predicted"/>
<accession>A0A655WM18</accession>
<protein>
    <submittedName>
        <fullName evidence="1">Uncharacterized protein</fullName>
    </submittedName>
</protein>
<evidence type="ECO:0000313" key="2">
    <source>
        <dbReference type="Proteomes" id="UP000041770"/>
    </source>
</evidence>
<reference evidence="1 2" key="1">
    <citation type="submission" date="2015-07" db="EMBL/GenBank/DDBJ databases">
        <authorList>
            <consortium name="Pathogen Informatics"/>
        </authorList>
    </citation>
    <scope>NUCLEOTIDE SEQUENCE [LARGE SCALE GENOMIC DNA]</scope>
    <source>
        <strain evidence="1 2">A316</strain>
    </source>
</reference>
<name>A0A655WM18_VIBCL</name>
<dbReference type="AlphaFoldDB" id="A0A655WM18"/>
<gene>
    <name evidence="1" type="ORF">ERS013200_00098</name>
</gene>
<dbReference type="Proteomes" id="UP000041770">
    <property type="component" value="Unassembled WGS sequence"/>
</dbReference>
<evidence type="ECO:0000313" key="1">
    <source>
        <dbReference type="EMBL" id="CSB94002.1"/>
    </source>
</evidence>
<sequence length="39" mass="4583">MYSPFQSAIAHLRYCGSNRNFKGPNFSGIYRHKQRHVDV</sequence>
<organism evidence="1 2">
    <name type="scientific">Vibrio cholerae</name>
    <dbReference type="NCBI Taxonomy" id="666"/>
    <lineage>
        <taxon>Bacteria</taxon>
        <taxon>Pseudomonadati</taxon>
        <taxon>Pseudomonadota</taxon>
        <taxon>Gammaproteobacteria</taxon>
        <taxon>Vibrionales</taxon>
        <taxon>Vibrionaceae</taxon>
        <taxon>Vibrio</taxon>
    </lineage>
</organism>
<dbReference type="EMBL" id="CWQY01000001">
    <property type="protein sequence ID" value="CSB94002.1"/>
    <property type="molecule type" value="Genomic_DNA"/>
</dbReference>